<dbReference type="GO" id="GO:0005615">
    <property type="term" value="C:extracellular space"/>
    <property type="evidence" value="ECO:0007669"/>
    <property type="project" value="TreeGrafter"/>
</dbReference>
<reference evidence="5" key="1">
    <citation type="journal article" date="2017" name="Parasit. Vectors">
        <title>Sialotranscriptomics of Rhipicephalus zambeziensis reveals intricate expression profiles of secretory proteins and suggests tight temporal transcriptional regulation during blood-feeding.</title>
        <authorList>
            <person name="de Castro M.H."/>
            <person name="de Klerk D."/>
            <person name="Pienaar R."/>
            <person name="Rees D.J.G."/>
            <person name="Mans B.J."/>
        </authorList>
    </citation>
    <scope>NUCLEOTIDE SEQUENCE</scope>
    <source>
        <tissue evidence="5">Salivary glands</tissue>
    </source>
</reference>
<dbReference type="SUPFAM" id="SSF57362">
    <property type="entry name" value="BPTI-like"/>
    <property type="match status" value="2"/>
</dbReference>
<dbReference type="PANTHER" id="PTHR10083">
    <property type="entry name" value="KUNITZ-TYPE PROTEASE INHIBITOR-RELATED"/>
    <property type="match status" value="1"/>
</dbReference>
<dbReference type="Gene3D" id="4.10.410.10">
    <property type="entry name" value="Pancreatic trypsin inhibitor Kunitz domain"/>
    <property type="match status" value="2"/>
</dbReference>
<dbReference type="PROSITE" id="PS50279">
    <property type="entry name" value="BPTI_KUNITZ_2"/>
    <property type="match status" value="1"/>
</dbReference>
<organism evidence="5">
    <name type="scientific">Rhipicephalus zambeziensis</name>
    <dbReference type="NCBI Taxonomy" id="60191"/>
    <lineage>
        <taxon>Eukaryota</taxon>
        <taxon>Metazoa</taxon>
        <taxon>Ecdysozoa</taxon>
        <taxon>Arthropoda</taxon>
        <taxon>Chelicerata</taxon>
        <taxon>Arachnida</taxon>
        <taxon>Acari</taxon>
        <taxon>Parasitiformes</taxon>
        <taxon>Ixodida</taxon>
        <taxon>Ixodoidea</taxon>
        <taxon>Ixodidae</taxon>
        <taxon>Rhipicephalinae</taxon>
        <taxon>Rhipicephalus</taxon>
        <taxon>Rhipicephalus</taxon>
    </lineage>
</organism>
<dbReference type="SMART" id="SM00131">
    <property type="entry name" value="KU"/>
    <property type="match status" value="1"/>
</dbReference>
<protein>
    <submittedName>
        <fullName evidence="5">Pancreatic trypsin inhibitor</fullName>
    </submittedName>
</protein>
<dbReference type="InterPro" id="IPR002223">
    <property type="entry name" value="Kunitz_BPTI"/>
</dbReference>
<proteinExistence type="predicted"/>
<evidence type="ECO:0000256" key="3">
    <source>
        <dbReference type="ARBA" id="ARBA00023157"/>
    </source>
</evidence>
<dbReference type="PANTHER" id="PTHR10083:SF374">
    <property type="entry name" value="BPTI_KUNITZ INHIBITOR DOMAIN-CONTAINING PROTEIN"/>
    <property type="match status" value="1"/>
</dbReference>
<accession>A0A224YBE6</accession>
<dbReference type="InterPro" id="IPR036880">
    <property type="entry name" value="Kunitz_BPTI_sf"/>
</dbReference>
<keyword evidence="2" id="KW-0722">Serine protease inhibitor</keyword>
<evidence type="ECO:0000256" key="2">
    <source>
        <dbReference type="ARBA" id="ARBA00022900"/>
    </source>
</evidence>
<sequence>MALRKKLTAESNFKYFLHSHKIALVLCHLVVSLLTISSVDSIASGVCVPYTGLQFSREHDEWYCYNASTKMCQQENVKLVGGRKYITCFPWEEMCIWQCMAPHVCHLEKEGGRSTSGATKQLMYYFNNRSRTCELFLYKGIGGNENKFEKMHDCEVTCMGLPCVTLLSPEPEYCDQTMELFYYDTYSGKCLRHNRCNRLGSNFNSMTDCQQTCQLRLNAVTSPKTVLS</sequence>
<keyword evidence="3" id="KW-1015">Disulfide bond</keyword>
<name>A0A224YBE6_9ACAR</name>
<dbReference type="GO" id="GO:0004867">
    <property type="term" value="F:serine-type endopeptidase inhibitor activity"/>
    <property type="evidence" value="ECO:0007669"/>
    <property type="project" value="UniProtKB-KW"/>
</dbReference>
<keyword evidence="1" id="KW-0646">Protease inhibitor</keyword>
<evidence type="ECO:0000313" key="5">
    <source>
        <dbReference type="EMBL" id="MAA11731.1"/>
    </source>
</evidence>
<feature type="domain" description="BPTI/Kunitz inhibitor" evidence="4">
    <location>
        <begin position="105"/>
        <end position="158"/>
    </location>
</feature>
<dbReference type="CDD" id="cd00109">
    <property type="entry name" value="Kunitz-type"/>
    <property type="match status" value="1"/>
</dbReference>
<dbReference type="Pfam" id="PF00014">
    <property type="entry name" value="Kunitz_BPTI"/>
    <property type="match status" value="1"/>
</dbReference>
<dbReference type="EMBL" id="GFPF01000585">
    <property type="protein sequence ID" value="MAA11731.1"/>
    <property type="molecule type" value="Transcribed_RNA"/>
</dbReference>
<evidence type="ECO:0000256" key="1">
    <source>
        <dbReference type="ARBA" id="ARBA00022690"/>
    </source>
</evidence>
<dbReference type="AlphaFoldDB" id="A0A224YBE6"/>
<evidence type="ECO:0000259" key="4">
    <source>
        <dbReference type="PROSITE" id="PS50279"/>
    </source>
</evidence>
<dbReference type="InterPro" id="IPR050098">
    <property type="entry name" value="TFPI/VKTCI-like"/>
</dbReference>